<reference evidence="1 2" key="1">
    <citation type="submission" date="2019-03" db="EMBL/GenBank/DDBJ databases">
        <title>Draft genome sequence of Xylaria hypoxylon DSM 108379, a ubiquitous saprotrophic-parasitic fungi on hardwood.</title>
        <authorList>
            <person name="Buettner E."/>
            <person name="Leonhardt S."/>
            <person name="Gebauer A.M."/>
            <person name="Liers C."/>
            <person name="Hofrichter M."/>
            <person name="Kellner H."/>
        </authorList>
    </citation>
    <scope>NUCLEOTIDE SEQUENCE [LARGE SCALE GENOMIC DNA]</scope>
    <source>
        <strain evidence="1 2">DSM 108379</strain>
    </source>
</reference>
<dbReference type="EMBL" id="SKBN01000333">
    <property type="protein sequence ID" value="TGJ78925.1"/>
    <property type="molecule type" value="Genomic_DNA"/>
</dbReference>
<comment type="caution">
    <text evidence="1">The sequence shown here is derived from an EMBL/GenBank/DDBJ whole genome shotgun (WGS) entry which is preliminary data.</text>
</comment>
<evidence type="ECO:0000313" key="2">
    <source>
        <dbReference type="Proteomes" id="UP000297716"/>
    </source>
</evidence>
<sequence length="41" mass="4745">YTGFRDMTMDEFMAREHGDEWVKVVQVPLPSFPGKDEALSK</sequence>
<evidence type="ECO:0000313" key="1">
    <source>
        <dbReference type="EMBL" id="TGJ78925.1"/>
    </source>
</evidence>
<proteinExistence type="predicted"/>
<name>A0A4Z0YI20_9PEZI</name>
<gene>
    <name evidence="1" type="ORF">E0Z10_g9836</name>
</gene>
<accession>A0A4Z0YI20</accession>
<organism evidence="1 2">
    <name type="scientific">Xylaria hypoxylon</name>
    <dbReference type="NCBI Taxonomy" id="37992"/>
    <lineage>
        <taxon>Eukaryota</taxon>
        <taxon>Fungi</taxon>
        <taxon>Dikarya</taxon>
        <taxon>Ascomycota</taxon>
        <taxon>Pezizomycotina</taxon>
        <taxon>Sordariomycetes</taxon>
        <taxon>Xylariomycetidae</taxon>
        <taxon>Xylariales</taxon>
        <taxon>Xylariaceae</taxon>
        <taxon>Xylaria</taxon>
    </lineage>
</organism>
<dbReference type="OrthoDB" id="5411518at2759"/>
<dbReference type="Proteomes" id="UP000297716">
    <property type="component" value="Unassembled WGS sequence"/>
</dbReference>
<keyword evidence="2" id="KW-1185">Reference proteome</keyword>
<dbReference type="AlphaFoldDB" id="A0A4Z0YI20"/>
<protein>
    <submittedName>
        <fullName evidence="1">Uncharacterized protein</fullName>
    </submittedName>
</protein>
<feature type="non-terminal residue" evidence="1">
    <location>
        <position position="1"/>
    </location>
</feature>